<dbReference type="OrthoDB" id="427260at2759"/>
<comment type="caution">
    <text evidence="2">The sequence shown here is derived from an EMBL/GenBank/DDBJ whole genome shotgun (WGS) entry which is preliminary data.</text>
</comment>
<dbReference type="PANTHER" id="PTHR10724:SF10">
    <property type="entry name" value="S1 RNA-BINDING DOMAIN-CONTAINING PROTEIN 1"/>
    <property type="match status" value="1"/>
</dbReference>
<proteinExistence type="predicted"/>
<protein>
    <submittedName>
        <fullName evidence="2">Pnp protein</fullName>
    </submittedName>
</protein>
<organism evidence="2 3">
    <name type="scientific">Symbiodinium pilosum</name>
    <name type="common">Dinoflagellate</name>
    <dbReference type="NCBI Taxonomy" id="2952"/>
    <lineage>
        <taxon>Eukaryota</taxon>
        <taxon>Sar</taxon>
        <taxon>Alveolata</taxon>
        <taxon>Dinophyceae</taxon>
        <taxon>Suessiales</taxon>
        <taxon>Symbiodiniaceae</taxon>
        <taxon>Symbiodinium</taxon>
    </lineage>
</organism>
<dbReference type="PROSITE" id="PS50126">
    <property type="entry name" value="S1"/>
    <property type="match status" value="1"/>
</dbReference>
<dbReference type="EMBL" id="CAJNIZ010016335">
    <property type="protein sequence ID" value="CAE7384319.1"/>
    <property type="molecule type" value="Genomic_DNA"/>
</dbReference>
<dbReference type="InterPro" id="IPR003029">
    <property type="entry name" value="S1_domain"/>
</dbReference>
<dbReference type="SMART" id="SM00333">
    <property type="entry name" value="TUDOR"/>
    <property type="match status" value="2"/>
</dbReference>
<evidence type="ECO:0000313" key="2">
    <source>
        <dbReference type="EMBL" id="CAE7384319.1"/>
    </source>
</evidence>
<dbReference type="GO" id="GO:0003729">
    <property type="term" value="F:mRNA binding"/>
    <property type="evidence" value="ECO:0007669"/>
    <property type="project" value="TreeGrafter"/>
</dbReference>
<feature type="domain" description="S1 motif" evidence="1">
    <location>
        <begin position="280"/>
        <end position="354"/>
    </location>
</feature>
<dbReference type="PANTHER" id="PTHR10724">
    <property type="entry name" value="30S RIBOSOMAL PROTEIN S1"/>
    <property type="match status" value="1"/>
</dbReference>
<dbReference type="InterPro" id="IPR012340">
    <property type="entry name" value="NA-bd_OB-fold"/>
</dbReference>
<dbReference type="InterPro" id="IPR050437">
    <property type="entry name" value="Ribos_protein_bS1-like"/>
</dbReference>
<evidence type="ECO:0000313" key="3">
    <source>
        <dbReference type="Proteomes" id="UP000649617"/>
    </source>
</evidence>
<gene>
    <name evidence="2" type="primary">pnp</name>
    <name evidence="2" type="ORF">SPIL2461_LOCUS9384</name>
</gene>
<dbReference type="GO" id="GO:0003735">
    <property type="term" value="F:structural constituent of ribosome"/>
    <property type="evidence" value="ECO:0007669"/>
    <property type="project" value="TreeGrafter"/>
</dbReference>
<dbReference type="SMART" id="SM00316">
    <property type="entry name" value="S1"/>
    <property type="match status" value="2"/>
</dbReference>
<dbReference type="GO" id="GO:0006412">
    <property type="term" value="P:translation"/>
    <property type="evidence" value="ECO:0007669"/>
    <property type="project" value="TreeGrafter"/>
</dbReference>
<reference evidence="2" key="1">
    <citation type="submission" date="2021-02" db="EMBL/GenBank/DDBJ databases">
        <authorList>
            <person name="Dougan E. K."/>
            <person name="Rhodes N."/>
            <person name="Thang M."/>
            <person name="Chan C."/>
        </authorList>
    </citation>
    <scope>NUCLEOTIDE SEQUENCE</scope>
</reference>
<sequence length="356" mass="40243">MALYEDKEEGKEHEVSVSAVTALVQFTAVVQCHNGDETYLITWAEDGYEHTQSASNMRLLKRTEKRFRFSAGNKVEGFYHDEEKWYTARIKCVNDSGSYTVIWDEDGEEYELQEEDLKLTTLPIRLSDLKPHQKFTGTVARTFSFGTFVDIGAERDGLLKPWFTFEGEEPTYKQGDKVKAFYEEDEEYYEATVLKDNGDGTCHIAWEEDDVEYTADTSKMELIRLAELEEGSKVDVFVESVMTDKDGQQRLWLATIKDKIGSKGPKPKVDLSGFSGLSGDMWLKGTVTRILNFGAFVSVAPPSGGQPAQGLVHKNEVRDGFIHRLEEEMSVDDEVEVRIKHVNPDEGVLQLSMLGG</sequence>
<dbReference type="InterPro" id="IPR002999">
    <property type="entry name" value="Tudor"/>
</dbReference>
<name>A0A812Q949_SYMPI</name>
<keyword evidence="3" id="KW-1185">Reference proteome</keyword>
<dbReference type="Gene3D" id="2.40.50.140">
    <property type="entry name" value="Nucleic acid-binding proteins"/>
    <property type="match status" value="1"/>
</dbReference>
<dbReference type="Proteomes" id="UP000649617">
    <property type="component" value="Unassembled WGS sequence"/>
</dbReference>
<dbReference type="AlphaFoldDB" id="A0A812Q949"/>
<dbReference type="Pfam" id="PF00575">
    <property type="entry name" value="S1"/>
    <property type="match status" value="1"/>
</dbReference>
<dbReference type="Gene3D" id="2.30.30.140">
    <property type="match status" value="2"/>
</dbReference>
<accession>A0A812Q949</accession>
<evidence type="ECO:0000259" key="1">
    <source>
        <dbReference type="PROSITE" id="PS50126"/>
    </source>
</evidence>
<dbReference type="CDD" id="cd04508">
    <property type="entry name" value="Tudor_SF"/>
    <property type="match status" value="1"/>
</dbReference>
<dbReference type="SUPFAM" id="SSF50249">
    <property type="entry name" value="Nucleic acid-binding proteins"/>
    <property type="match status" value="2"/>
</dbReference>